<comment type="catalytic activity">
    <reaction evidence="1">
        <text>ATP + protein L-histidine = ADP + protein N-phospho-L-histidine.</text>
        <dbReference type="EC" id="2.7.13.3"/>
    </reaction>
</comment>
<keyword evidence="3" id="KW-0597">Phosphoprotein</keyword>
<evidence type="ECO:0000256" key="8">
    <source>
        <dbReference type="ARBA" id="ARBA00023012"/>
    </source>
</evidence>
<dbReference type="EMBL" id="CP157199">
    <property type="protein sequence ID" value="XBG62479.1"/>
    <property type="molecule type" value="Genomic_DNA"/>
</dbReference>
<keyword evidence="8" id="KW-0902">Two-component regulatory system</keyword>
<sequence>MVYSILAIALLVMMFILFFTTFQKRKNKLLLEKVQREREFEEELVKTQSEIQEQTLKNIGQELHDNVGQLLAVANMQLSLVASLTKDTVKTKVDETKEVISDVIREVRGLSKVLNSEAILNFGLQESIQNEIDRLNRLKSIDATLTIEGEERELHNKDAIILFRILQEFLSNTIKYAKAQNFDVNLKYLEDSLIIIAKEDGKGFDVDKIKKGSGLINMKNRAMLINTKYTLKSQLNEGTELELIYPITKINQTT</sequence>
<name>A0AAU7BVZ3_9FLAO</name>
<dbReference type="GO" id="GO:0046983">
    <property type="term" value="F:protein dimerization activity"/>
    <property type="evidence" value="ECO:0007669"/>
    <property type="project" value="InterPro"/>
</dbReference>
<dbReference type="InterPro" id="IPR003594">
    <property type="entry name" value="HATPase_dom"/>
</dbReference>
<evidence type="ECO:0000256" key="3">
    <source>
        <dbReference type="ARBA" id="ARBA00022553"/>
    </source>
</evidence>
<evidence type="ECO:0000256" key="9">
    <source>
        <dbReference type="SAM" id="Phobius"/>
    </source>
</evidence>
<dbReference type="EC" id="2.7.13.3" evidence="2"/>
<dbReference type="InterPro" id="IPR036890">
    <property type="entry name" value="HATPase_C_sf"/>
</dbReference>
<evidence type="ECO:0000256" key="5">
    <source>
        <dbReference type="ARBA" id="ARBA00022741"/>
    </source>
</evidence>
<gene>
    <name evidence="11" type="ORF">ABGB03_06125</name>
</gene>
<dbReference type="Gene3D" id="1.20.5.1930">
    <property type="match status" value="1"/>
</dbReference>
<keyword evidence="7" id="KW-0067">ATP-binding</keyword>
<evidence type="ECO:0000256" key="1">
    <source>
        <dbReference type="ARBA" id="ARBA00000085"/>
    </source>
</evidence>
<dbReference type="InterPro" id="IPR050482">
    <property type="entry name" value="Sensor_HK_TwoCompSys"/>
</dbReference>
<dbReference type="Pfam" id="PF07730">
    <property type="entry name" value="HisKA_3"/>
    <property type="match status" value="1"/>
</dbReference>
<protein>
    <recommendedName>
        <fullName evidence="2">histidine kinase</fullName>
        <ecNumber evidence="2">2.7.13.3</ecNumber>
    </recommendedName>
</protein>
<evidence type="ECO:0000256" key="4">
    <source>
        <dbReference type="ARBA" id="ARBA00022679"/>
    </source>
</evidence>
<accession>A0AAU7BVZ3</accession>
<evidence type="ECO:0000256" key="6">
    <source>
        <dbReference type="ARBA" id="ARBA00022777"/>
    </source>
</evidence>
<feature type="domain" description="Histidine kinase" evidence="10">
    <location>
        <begin position="58"/>
        <end position="249"/>
    </location>
</feature>
<keyword evidence="9" id="KW-0472">Membrane</keyword>
<evidence type="ECO:0000259" key="10">
    <source>
        <dbReference type="PROSITE" id="PS50109"/>
    </source>
</evidence>
<evidence type="ECO:0000313" key="11">
    <source>
        <dbReference type="EMBL" id="XBG62479.1"/>
    </source>
</evidence>
<organism evidence="11">
    <name type="scientific">Pontimicrobium sp. SW4</name>
    <dbReference type="NCBI Taxonomy" id="3153519"/>
    <lineage>
        <taxon>Bacteria</taxon>
        <taxon>Pseudomonadati</taxon>
        <taxon>Bacteroidota</taxon>
        <taxon>Flavobacteriia</taxon>
        <taxon>Flavobacteriales</taxon>
        <taxon>Flavobacteriaceae</taxon>
        <taxon>Pontimicrobium</taxon>
    </lineage>
</organism>
<dbReference type="GO" id="GO:0016020">
    <property type="term" value="C:membrane"/>
    <property type="evidence" value="ECO:0007669"/>
    <property type="project" value="InterPro"/>
</dbReference>
<dbReference type="Gene3D" id="3.30.565.10">
    <property type="entry name" value="Histidine kinase-like ATPase, C-terminal domain"/>
    <property type="match status" value="1"/>
</dbReference>
<dbReference type="InterPro" id="IPR011712">
    <property type="entry name" value="Sig_transdc_His_kin_sub3_dim/P"/>
</dbReference>
<dbReference type="Pfam" id="PF02518">
    <property type="entry name" value="HATPase_c"/>
    <property type="match status" value="1"/>
</dbReference>
<dbReference type="PANTHER" id="PTHR24421">
    <property type="entry name" value="NITRATE/NITRITE SENSOR PROTEIN NARX-RELATED"/>
    <property type="match status" value="1"/>
</dbReference>
<keyword evidence="9" id="KW-0812">Transmembrane</keyword>
<dbReference type="AlphaFoldDB" id="A0AAU7BVZ3"/>
<dbReference type="CDD" id="cd16917">
    <property type="entry name" value="HATPase_UhpB-NarQ-NarX-like"/>
    <property type="match status" value="1"/>
</dbReference>
<evidence type="ECO:0000256" key="2">
    <source>
        <dbReference type="ARBA" id="ARBA00012438"/>
    </source>
</evidence>
<keyword evidence="5" id="KW-0547">Nucleotide-binding</keyword>
<dbReference type="PANTHER" id="PTHR24421:SF10">
    <property type="entry name" value="NITRATE_NITRITE SENSOR PROTEIN NARQ"/>
    <property type="match status" value="1"/>
</dbReference>
<dbReference type="PROSITE" id="PS50109">
    <property type="entry name" value="HIS_KIN"/>
    <property type="match status" value="1"/>
</dbReference>
<reference evidence="11" key="1">
    <citation type="submission" date="2024-05" db="EMBL/GenBank/DDBJ databases">
        <title>Pontimicrobium maritimus sp. nov., isolated form sea water.</title>
        <authorList>
            <person name="Muhammad N."/>
            <person name="Vuong T.Q."/>
            <person name="Han H.L."/>
            <person name="Kim S.-G."/>
        </authorList>
    </citation>
    <scope>NUCLEOTIDE SEQUENCE</scope>
    <source>
        <strain evidence="11">SW4</strain>
    </source>
</reference>
<evidence type="ECO:0000256" key="7">
    <source>
        <dbReference type="ARBA" id="ARBA00022840"/>
    </source>
</evidence>
<feature type="transmembrane region" description="Helical" evidence="9">
    <location>
        <begin position="6"/>
        <end position="23"/>
    </location>
</feature>
<dbReference type="GO" id="GO:0000155">
    <property type="term" value="F:phosphorelay sensor kinase activity"/>
    <property type="evidence" value="ECO:0007669"/>
    <property type="project" value="InterPro"/>
</dbReference>
<keyword evidence="4" id="KW-0808">Transferase</keyword>
<dbReference type="GO" id="GO:0005524">
    <property type="term" value="F:ATP binding"/>
    <property type="evidence" value="ECO:0007669"/>
    <property type="project" value="UniProtKB-KW"/>
</dbReference>
<keyword evidence="9" id="KW-1133">Transmembrane helix</keyword>
<keyword evidence="6 11" id="KW-0418">Kinase</keyword>
<proteinExistence type="predicted"/>
<dbReference type="SUPFAM" id="SSF55874">
    <property type="entry name" value="ATPase domain of HSP90 chaperone/DNA topoisomerase II/histidine kinase"/>
    <property type="match status" value="1"/>
</dbReference>
<dbReference type="RefSeq" id="WP_347925730.1">
    <property type="nucleotide sequence ID" value="NZ_CP157199.1"/>
</dbReference>
<dbReference type="InterPro" id="IPR005467">
    <property type="entry name" value="His_kinase_dom"/>
</dbReference>